<dbReference type="PANTHER" id="PTHR43060:SF15">
    <property type="entry name" value="3-HYDROXYISOBUTYRATE DEHYDROGENASE-LIKE 1, MITOCHONDRIAL-RELATED"/>
    <property type="match status" value="1"/>
</dbReference>
<dbReference type="GO" id="GO:0016491">
    <property type="term" value="F:oxidoreductase activity"/>
    <property type="evidence" value="ECO:0007669"/>
    <property type="project" value="UniProtKB-KW"/>
</dbReference>
<accession>A0A918P824</accession>
<name>A0A918P824_9NEIS</name>
<dbReference type="InterPro" id="IPR029154">
    <property type="entry name" value="HIBADH-like_NADP-bd"/>
</dbReference>
<dbReference type="Pfam" id="PF14833">
    <property type="entry name" value="NAD_binding_11"/>
    <property type="match status" value="1"/>
</dbReference>
<dbReference type="PIRSF" id="PIRSF000103">
    <property type="entry name" value="HIBADH"/>
    <property type="match status" value="1"/>
</dbReference>
<feature type="active site" evidence="3">
    <location>
        <position position="170"/>
    </location>
</feature>
<evidence type="ECO:0000256" key="1">
    <source>
        <dbReference type="ARBA" id="ARBA00023002"/>
    </source>
</evidence>
<keyword evidence="7" id="KW-1185">Reference proteome</keyword>
<keyword evidence="2" id="KW-0520">NAD</keyword>
<organism evidence="6 7">
    <name type="scientific">Paludibacterium paludis</name>
    <dbReference type="NCBI Taxonomy" id="1225769"/>
    <lineage>
        <taxon>Bacteria</taxon>
        <taxon>Pseudomonadati</taxon>
        <taxon>Pseudomonadota</taxon>
        <taxon>Betaproteobacteria</taxon>
        <taxon>Neisseriales</taxon>
        <taxon>Chromobacteriaceae</taxon>
        <taxon>Paludibacterium</taxon>
    </lineage>
</organism>
<evidence type="ECO:0000313" key="7">
    <source>
        <dbReference type="Proteomes" id="UP000645257"/>
    </source>
</evidence>
<dbReference type="GO" id="GO:0051287">
    <property type="term" value="F:NAD binding"/>
    <property type="evidence" value="ECO:0007669"/>
    <property type="project" value="InterPro"/>
</dbReference>
<dbReference type="InterPro" id="IPR006115">
    <property type="entry name" value="6PGDH_NADP-bd"/>
</dbReference>
<dbReference type="GO" id="GO:0050661">
    <property type="term" value="F:NADP binding"/>
    <property type="evidence" value="ECO:0007669"/>
    <property type="project" value="InterPro"/>
</dbReference>
<evidence type="ECO:0000313" key="6">
    <source>
        <dbReference type="EMBL" id="GGY29689.1"/>
    </source>
</evidence>
<dbReference type="SUPFAM" id="SSF48179">
    <property type="entry name" value="6-phosphogluconate dehydrogenase C-terminal domain-like"/>
    <property type="match status" value="1"/>
</dbReference>
<dbReference type="Gene3D" id="3.40.50.720">
    <property type="entry name" value="NAD(P)-binding Rossmann-like Domain"/>
    <property type="match status" value="1"/>
</dbReference>
<dbReference type="Pfam" id="PF03446">
    <property type="entry name" value="NAD_binding_2"/>
    <property type="match status" value="1"/>
</dbReference>
<dbReference type="InterPro" id="IPR008927">
    <property type="entry name" value="6-PGluconate_DH-like_C_sf"/>
</dbReference>
<comment type="caution">
    <text evidence="6">The sequence shown here is derived from an EMBL/GenBank/DDBJ whole genome shotgun (WGS) entry which is preliminary data.</text>
</comment>
<evidence type="ECO:0000259" key="5">
    <source>
        <dbReference type="Pfam" id="PF14833"/>
    </source>
</evidence>
<protein>
    <submittedName>
        <fullName evidence="6">2-hydroxy-3-oxopropionate reductase</fullName>
    </submittedName>
</protein>
<feature type="domain" description="3-hydroxyisobutyrate dehydrogenase-like NAD-binding" evidence="5">
    <location>
        <begin position="164"/>
        <end position="284"/>
    </location>
</feature>
<evidence type="ECO:0000256" key="2">
    <source>
        <dbReference type="ARBA" id="ARBA00023027"/>
    </source>
</evidence>
<keyword evidence="1" id="KW-0560">Oxidoreductase</keyword>
<dbReference type="InterPro" id="IPR013328">
    <property type="entry name" value="6PGD_dom2"/>
</dbReference>
<gene>
    <name evidence="6" type="ORF">GCM10011289_35760</name>
</gene>
<dbReference type="Proteomes" id="UP000645257">
    <property type="component" value="Unassembled WGS sequence"/>
</dbReference>
<reference evidence="6" key="2">
    <citation type="submission" date="2020-09" db="EMBL/GenBank/DDBJ databases">
        <authorList>
            <person name="Sun Q."/>
            <person name="Kim S."/>
        </authorList>
    </citation>
    <scope>NUCLEOTIDE SEQUENCE</scope>
    <source>
        <strain evidence="6">KCTC 32182</strain>
    </source>
</reference>
<dbReference type="InterPro" id="IPR036291">
    <property type="entry name" value="NAD(P)-bd_dom_sf"/>
</dbReference>
<dbReference type="AlphaFoldDB" id="A0A918P824"/>
<proteinExistence type="predicted"/>
<evidence type="ECO:0000256" key="3">
    <source>
        <dbReference type="PIRSR" id="PIRSR000103-1"/>
    </source>
</evidence>
<dbReference type="PANTHER" id="PTHR43060">
    <property type="entry name" value="3-HYDROXYISOBUTYRATE DEHYDROGENASE-LIKE 1, MITOCHONDRIAL-RELATED"/>
    <property type="match status" value="1"/>
</dbReference>
<dbReference type="RefSeq" id="WP_189536893.1">
    <property type="nucleotide sequence ID" value="NZ_BMYX01000031.1"/>
</dbReference>
<dbReference type="InterPro" id="IPR015815">
    <property type="entry name" value="HIBADH-related"/>
</dbReference>
<evidence type="ECO:0000259" key="4">
    <source>
        <dbReference type="Pfam" id="PF03446"/>
    </source>
</evidence>
<feature type="domain" description="6-phosphogluconate dehydrogenase NADP-binding" evidence="4">
    <location>
        <begin position="2"/>
        <end position="161"/>
    </location>
</feature>
<reference evidence="6" key="1">
    <citation type="journal article" date="2014" name="Int. J. Syst. Evol. Microbiol.">
        <title>Complete genome sequence of Corynebacterium casei LMG S-19264T (=DSM 44701T), isolated from a smear-ripened cheese.</title>
        <authorList>
            <consortium name="US DOE Joint Genome Institute (JGI-PGF)"/>
            <person name="Walter F."/>
            <person name="Albersmeier A."/>
            <person name="Kalinowski J."/>
            <person name="Ruckert C."/>
        </authorList>
    </citation>
    <scope>NUCLEOTIDE SEQUENCE</scope>
    <source>
        <strain evidence="6">KCTC 32182</strain>
    </source>
</reference>
<dbReference type="EMBL" id="BMYX01000031">
    <property type="protein sequence ID" value="GGY29689.1"/>
    <property type="molecule type" value="Genomic_DNA"/>
</dbReference>
<dbReference type="Gene3D" id="1.10.1040.10">
    <property type="entry name" value="N-(1-d-carboxylethyl)-l-norvaline Dehydrogenase, domain 2"/>
    <property type="match status" value="1"/>
</dbReference>
<dbReference type="SUPFAM" id="SSF51735">
    <property type="entry name" value="NAD(P)-binding Rossmann-fold domains"/>
    <property type="match status" value="1"/>
</dbReference>
<sequence length="293" mass="29809">MKVGYIGLGIMGRPCALNLIKAGFAVGVWARNEASLVPLREAGASVYDSPAALAAGVDVLITNLSDTPDVKEVLLGDQGAVHGAHPGLVCVDMSTISPIGARDIAAELAGHAVAFLDCPVSGGEVGAINGTLTIMVGGNAEALERVRPALDAMGSTITRIGDSGAGQVAKACNQIAVGVGVAMVAEIMQLARAAGVDPVPVREALLGGFAASRVLEVHGQRMIDDNYAPGFKAALHLKDMGIVMDTARQLGIHLPQSERVAELIAALVARGEGGLDSSAIARLIWAENGAADD</sequence>